<dbReference type="PROSITE" id="PS50990">
    <property type="entry name" value="PEPTIDASE_C39"/>
    <property type="match status" value="1"/>
</dbReference>
<feature type="domain" description="Peptidase C39" evidence="1">
    <location>
        <begin position="113"/>
        <end position="258"/>
    </location>
</feature>
<dbReference type="AlphaFoldDB" id="A0A1F5EL38"/>
<organism evidence="2 3">
    <name type="scientific">Candidatus Campbellbacteria bacterium RIFCSPHIGHO2_01_FULL_34_10</name>
    <dbReference type="NCBI Taxonomy" id="1797577"/>
    <lineage>
        <taxon>Bacteria</taxon>
        <taxon>Candidatus Campbelliibacteriota</taxon>
    </lineage>
</organism>
<dbReference type="Pfam" id="PF03412">
    <property type="entry name" value="Peptidase_C39"/>
    <property type="match status" value="1"/>
</dbReference>
<dbReference type="GO" id="GO:0006508">
    <property type="term" value="P:proteolysis"/>
    <property type="evidence" value="ECO:0007669"/>
    <property type="project" value="InterPro"/>
</dbReference>
<evidence type="ECO:0000313" key="2">
    <source>
        <dbReference type="EMBL" id="OGD68119.1"/>
    </source>
</evidence>
<reference evidence="2 3" key="1">
    <citation type="journal article" date="2016" name="Nat. Commun.">
        <title>Thousands of microbial genomes shed light on interconnected biogeochemical processes in an aquifer system.</title>
        <authorList>
            <person name="Anantharaman K."/>
            <person name="Brown C.T."/>
            <person name="Hug L.A."/>
            <person name="Sharon I."/>
            <person name="Castelle C.J."/>
            <person name="Probst A.J."/>
            <person name="Thomas B.C."/>
            <person name="Singh A."/>
            <person name="Wilkins M.J."/>
            <person name="Karaoz U."/>
            <person name="Brodie E.L."/>
            <person name="Williams K.H."/>
            <person name="Hubbard S.S."/>
            <person name="Banfield J.F."/>
        </authorList>
    </citation>
    <scope>NUCLEOTIDE SEQUENCE [LARGE SCALE GENOMIC DNA]</scope>
</reference>
<dbReference type="GO" id="GO:0016020">
    <property type="term" value="C:membrane"/>
    <property type="evidence" value="ECO:0007669"/>
    <property type="project" value="InterPro"/>
</dbReference>
<dbReference type="EMBL" id="MEZZ01000039">
    <property type="protein sequence ID" value="OGD68119.1"/>
    <property type="molecule type" value="Genomic_DNA"/>
</dbReference>
<accession>A0A1F5EL38</accession>
<evidence type="ECO:0000313" key="3">
    <source>
        <dbReference type="Proteomes" id="UP000186670"/>
    </source>
</evidence>
<sequence length="262" mass="29081">MTIFLAVLINSVPIIFSPKKSIEKSYSSLPQSQSQIKQNFSTFENDLTPFIAITPNKTEVIPKKEKITTTVTTRENENTSKEVKVIETITPDKEETENSFFDVPFFSQFKDISSSNWQKVGCGIASLGMIINYYEPKEISVNALLNEGINSGAYINDAGWSHQGLANLADKHGLVGSTYDFSASSMEVAFAKFENSLKEGPVIASVHYTFDPSNPIPHLAVINGIEGDTLHYSDPAEGQGTISVEKFKRAWKKRYIKIRPSV</sequence>
<dbReference type="GO" id="GO:0005524">
    <property type="term" value="F:ATP binding"/>
    <property type="evidence" value="ECO:0007669"/>
    <property type="project" value="InterPro"/>
</dbReference>
<dbReference type="Proteomes" id="UP000186670">
    <property type="component" value="Unassembled WGS sequence"/>
</dbReference>
<dbReference type="Gene3D" id="3.90.70.10">
    <property type="entry name" value="Cysteine proteinases"/>
    <property type="match status" value="1"/>
</dbReference>
<protein>
    <recommendedName>
        <fullName evidence="1">Peptidase C39 domain-containing protein</fullName>
    </recommendedName>
</protein>
<evidence type="ECO:0000259" key="1">
    <source>
        <dbReference type="PROSITE" id="PS50990"/>
    </source>
</evidence>
<proteinExistence type="predicted"/>
<comment type="caution">
    <text evidence="2">The sequence shown here is derived from an EMBL/GenBank/DDBJ whole genome shotgun (WGS) entry which is preliminary data.</text>
</comment>
<dbReference type="InterPro" id="IPR005074">
    <property type="entry name" value="Peptidase_C39"/>
</dbReference>
<name>A0A1F5EL38_9BACT</name>
<gene>
    <name evidence="2" type="ORF">A2811_00720</name>
</gene>
<dbReference type="GO" id="GO:0008233">
    <property type="term" value="F:peptidase activity"/>
    <property type="evidence" value="ECO:0007669"/>
    <property type="project" value="InterPro"/>
</dbReference>